<dbReference type="EMBL" id="JABBXF010000090">
    <property type="protein sequence ID" value="NVK81725.1"/>
    <property type="molecule type" value="Genomic_DNA"/>
</dbReference>
<evidence type="ECO:0000256" key="2">
    <source>
        <dbReference type="ARBA" id="ARBA00023315"/>
    </source>
</evidence>
<dbReference type="InterPro" id="IPR050832">
    <property type="entry name" value="Bact_Acetyltransf"/>
</dbReference>
<evidence type="ECO:0000256" key="1">
    <source>
        <dbReference type="ARBA" id="ARBA00022679"/>
    </source>
</evidence>
<dbReference type="InterPro" id="IPR016181">
    <property type="entry name" value="Acyl_CoA_acyltransferase"/>
</dbReference>
<accession>A0A7Y7B9X5</accession>
<reference evidence="4 5" key="1">
    <citation type="submission" date="2020-04" db="EMBL/GenBank/DDBJ databases">
        <title>Draft Genome Sequence of Streptomyces morookaense DSM 40503, an 8-azaguanine-producing strain.</title>
        <authorList>
            <person name="Qi J."/>
            <person name="Gao J.-M."/>
        </authorList>
    </citation>
    <scope>NUCLEOTIDE SEQUENCE [LARGE SCALE GENOMIC DNA]</scope>
    <source>
        <strain evidence="4 5">DSM 40503</strain>
    </source>
</reference>
<sequence length="175" mass="19261">MIANSSSWTVAPEPVGSAGSAALLREYLVDVADRWYLLHHGRRCTPEEIERHLAEDPSDDLVPPQGVFLVGRYDGGPAGCVGVRRLDARTAEVKRMFVRPAQRGRGGGPVLLGAAEELARSWGAERMVLDTRLDLVEARALYARQDFRETPAHNDGAYAEVWMTKRLEGVHGRAS</sequence>
<gene>
    <name evidence="4" type="ORF">HG542_29345</name>
</gene>
<dbReference type="Proteomes" id="UP000587462">
    <property type="component" value="Unassembled WGS sequence"/>
</dbReference>
<dbReference type="InterPro" id="IPR000182">
    <property type="entry name" value="GNAT_dom"/>
</dbReference>
<proteinExistence type="predicted"/>
<dbReference type="PANTHER" id="PTHR43877:SF2">
    <property type="entry name" value="AMINOALKYLPHOSPHONATE N-ACETYLTRANSFERASE-RELATED"/>
    <property type="match status" value="1"/>
</dbReference>
<dbReference type="CDD" id="cd04301">
    <property type="entry name" value="NAT_SF"/>
    <property type="match status" value="1"/>
</dbReference>
<keyword evidence="2" id="KW-0012">Acyltransferase</keyword>
<dbReference type="RefSeq" id="WP_171086778.1">
    <property type="nucleotide sequence ID" value="NZ_BNBU01000009.1"/>
</dbReference>
<protein>
    <submittedName>
        <fullName evidence="4">GNAT family N-acetyltransferase</fullName>
    </submittedName>
</protein>
<comment type="caution">
    <text evidence="4">The sequence shown here is derived from an EMBL/GenBank/DDBJ whole genome shotgun (WGS) entry which is preliminary data.</text>
</comment>
<name>A0A7Y7B9X5_STRMO</name>
<dbReference type="Pfam" id="PF00583">
    <property type="entry name" value="Acetyltransf_1"/>
    <property type="match status" value="1"/>
</dbReference>
<evidence type="ECO:0000259" key="3">
    <source>
        <dbReference type="PROSITE" id="PS51186"/>
    </source>
</evidence>
<dbReference type="SUPFAM" id="SSF55729">
    <property type="entry name" value="Acyl-CoA N-acyltransferases (Nat)"/>
    <property type="match status" value="1"/>
</dbReference>
<organism evidence="4 5">
    <name type="scientific">Streptomyces morookaense</name>
    <name type="common">Streptoverticillium morookaense</name>
    <dbReference type="NCBI Taxonomy" id="1970"/>
    <lineage>
        <taxon>Bacteria</taxon>
        <taxon>Bacillati</taxon>
        <taxon>Actinomycetota</taxon>
        <taxon>Actinomycetes</taxon>
        <taxon>Kitasatosporales</taxon>
        <taxon>Streptomycetaceae</taxon>
        <taxon>Streptomyces</taxon>
    </lineage>
</organism>
<dbReference type="PANTHER" id="PTHR43877">
    <property type="entry name" value="AMINOALKYLPHOSPHONATE N-ACETYLTRANSFERASE-RELATED-RELATED"/>
    <property type="match status" value="1"/>
</dbReference>
<dbReference type="Gene3D" id="3.40.630.30">
    <property type="match status" value="1"/>
</dbReference>
<keyword evidence="5" id="KW-1185">Reference proteome</keyword>
<dbReference type="GO" id="GO:0016747">
    <property type="term" value="F:acyltransferase activity, transferring groups other than amino-acyl groups"/>
    <property type="evidence" value="ECO:0007669"/>
    <property type="project" value="InterPro"/>
</dbReference>
<keyword evidence="1 4" id="KW-0808">Transferase</keyword>
<evidence type="ECO:0000313" key="4">
    <source>
        <dbReference type="EMBL" id="NVK81725.1"/>
    </source>
</evidence>
<dbReference type="AlphaFoldDB" id="A0A7Y7B9X5"/>
<feature type="domain" description="N-acetyltransferase" evidence="3">
    <location>
        <begin position="22"/>
        <end position="168"/>
    </location>
</feature>
<evidence type="ECO:0000313" key="5">
    <source>
        <dbReference type="Proteomes" id="UP000587462"/>
    </source>
</evidence>
<dbReference type="PROSITE" id="PS51186">
    <property type="entry name" value="GNAT"/>
    <property type="match status" value="1"/>
</dbReference>